<evidence type="ECO:0000256" key="1">
    <source>
        <dbReference type="SAM" id="Coils"/>
    </source>
</evidence>
<gene>
    <name evidence="2" type="ORF">RUMOBE_00959</name>
</gene>
<comment type="caution">
    <text evidence="2">The sequence shown here is derived from an EMBL/GenBank/DDBJ whole genome shotgun (WGS) entry which is preliminary data.</text>
</comment>
<proteinExistence type="predicted"/>
<sequence>MYQLNIFCQTRRRRVEVEKEKLMIHKDAEELERKVIRFVEEKGMTISNLRDCMKEVEEYMCKNATLNRE</sequence>
<dbReference type="AlphaFoldDB" id="A5ZPP2"/>
<evidence type="ECO:0000313" key="3">
    <source>
        <dbReference type="Proteomes" id="UP000006002"/>
    </source>
</evidence>
<name>A5ZPP2_9FIRM</name>
<dbReference type="EMBL" id="AAVO02000002">
    <property type="protein sequence ID" value="EDM88838.1"/>
    <property type="molecule type" value="Genomic_DNA"/>
</dbReference>
<dbReference type="HOGENOM" id="CLU_2767630_0_0_9"/>
<reference evidence="2 3" key="2">
    <citation type="submission" date="2007-04" db="EMBL/GenBank/DDBJ databases">
        <title>Draft genome sequence of Ruminococcus obeum (ATCC 29174).</title>
        <authorList>
            <person name="Sudarsanam P."/>
            <person name="Ley R."/>
            <person name="Guruge J."/>
            <person name="Turnbaugh P.J."/>
            <person name="Mahowald M."/>
            <person name="Liep D."/>
            <person name="Gordon J."/>
        </authorList>
    </citation>
    <scope>NUCLEOTIDE SEQUENCE [LARGE SCALE GENOMIC DNA]</scope>
    <source>
        <strain evidence="2 3">ATCC 29174</strain>
    </source>
</reference>
<accession>A5ZPP2</accession>
<protein>
    <submittedName>
        <fullName evidence="2">Uncharacterized protein</fullName>
    </submittedName>
</protein>
<keyword evidence="1" id="KW-0175">Coiled coil</keyword>
<feature type="coiled-coil region" evidence="1">
    <location>
        <begin position="14"/>
        <end position="69"/>
    </location>
</feature>
<reference evidence="2 3" key="1">
    <citation type="submission" date="2007-03" db="EMBL/GenBank/DDBJ databases">
        <authorList>
            <person name="Fulton L."/>
            <person name="Clifton S."/>
            <person name="Fulton B."/>
            <person name="Xu J."/>
            <person name="Minx P."/>
            <person name="Pepin K.H."/>
            <person name="Johnson M."/>
            <person name="Thiruvilangam P."/>
            <person name="Bhonagiri V."/>
            <person name="Nash W.E."/>
            <person name="Mardis E.R."/>
            <person name="Wilson R.K."/>
        </authorList>
    </citation>
    <scope>NUCLEOTIDE SEQUENCE [LARGE SCALE GENOMIC DNA]</scope>
    <source>
        <strain evidence="2 3">ATCC 29174</strain>
    </source>
</reference>
<dbReference type="Proteomes" id="UP000006002">
    <property type="component" value="Unassembled WGS sequence"/>
</dbReference>
<organism evidence="2 3">
    <name type="scientific">Blautia obeum ATCC 29174</name>
    <dbReference type="NCBI Taxonomy" id="411459"/>
    <lineage>
        <taxon>Bacteria</taxon>
        <taxon>Bacillati</taxon>
        <taxon>Bacillota</taxon>
        <taxon>Clostridia</taxon>
        <taxon>Lachnospirales</taxon>
        <taxon>Lachnospiraceae</taxon>
        <taxon>Blautia</taxon>
    </lineage>
</organism>
<evidence type="ECO:0000313" key="2">
    <source>
        <dbReference type="EMBL" id="EDM88838.1"/>
    </source>
</evidence>